<feature type="transmembrane region" description="Helical" evidence="1">
    <location>
        <begin position="73"/>
        <end position="95"/>
    </location>
</feature>
<keyword evidence="1" id="KW-1133">Transmembrane helix</keyword>
<evidence type="ECO:0008006" key="4">
    <source>
        <dbReference type="Google" id="ProtNLM"/>
    </source>
</evidence>
<evidence type="ECO:0000256" key="1">
    <source>
        <dbReference type="SAM" id="Phobius"/>
    </source>
</evidence>
<evidence type="ECO:0000313" key="3">
    <source>
        <dbReference type="Proteomes" id="UP000094893"/>
    </source>
</evidence>
<sequence length="151" mass="16408">MRSIQYIQYVAASLNEGVAVPVKVNPRLRYGDGTCNALTGAIALHPVYLDEEQASDTHLQAALLHELGHAHDWLFVVTVKILLICAAFWAAMMSMGYATHSAAPVLLGLIPVMGACGLALLVTHGREARADAWARVRMADFDVYKHLPSEV</sequence>
<dbReference type="EMBL" id="LWSA01000005">
    <property type="protein sequence ID" value="OCX77311.1"/>
    <property type="molecule type" value="Genomic_DNA"/>
</dbReference>
<proteinExistence type="predicted"/>
<organism evidence="2 3">
    <name type="scientific">Acidithiobacillus thiooxidans</name>
    <name type="common">Thiobacillus thiooxidans</name>
    <dbReference type="NCBI Taxonomy" id="930"/>
    <lineage>
        <taxon>Bacteria</taxon>
        <taxon>Pseudomonadati</taxon>
        <taxon>Pseudomonadota</taxon>
        <taxon>Acidithiobacillia</taxon>
        <taxon>Acidithiobacillales</taxon>
        <taxon>Acidithiobacillaceae</taxon>
        <taxon>Acidithiobacillus</taxon>
    </lineage>
</organism>
<protein>
    <recommendedName>
        <fullName evidence="4">Peptidase M48 domain-containing protein</fullName>
    </recommendedName>
</protein>
<dbReference type="AlphaFoldDB" id="A0A1C2IPU7"/>
<accession>A0A1C2IPU7</accession>
<keyword evidence="1" id="KW-0812">Transmembrane</keyword>
<feature type="transmembrane region" description="Helical" evidence="1">
    <location>
        <begin position="101"/>
        <end position="122"/>
    </location>
</feature>
<dbReference type="Proteomes" id="UP000094893">
    <property type="component" value="Unassembled WGS sequence"/>
</dbReference>
<keyword evidence="1" id="KW-0472">Membrane</keyword>
<gene>
    <name evidence="2" type="ORF">A6P07_00390</name>
</gene>
<dbReference type="RefSeq" id="WP_024892839.1">
    <property type="nucleotide sequence ID" value="NZ_LWRZ01000204.1"/>
</dbReference>
<evidence type="ECO:0000313" key="2">
    <source>
        <dbReference type="EMBL" id="OCX77311.1"/>
    </source>
</evidence>
<reference evidence="2 3" key="1">
    <citation type="journal article" date="2016" name="Int. J. Mol. Sci.">
        <title>Comparative genomics of the extreme acidophile Acidithiobacillus thiooxidans reveals intraspecific divergence and niche adaptation.</title>
        <authorList>
            <person name="Zhang X."/>
            <person name="Feng X."/>
            <person name="Tao J."/>
            <person name="Ma L."/>
            <person name="Xiao Y."/>
            <person name="Liang Y."/>
            <person name="Liu X."/>
            <person name="Yin H."/>
        </authorList>
    </citation>
    <scope>NUCLEOTIDE SEQUENCE [LARGE SCALE GENOMIC DNA]</scope>
    <source>
        <strain evidence="2 3">A02</strain>
    </source>
</reference>
<comment type="caution">
    <text evidence="2">The sequence shown here is derived from an EMBL/GenBank/DDBJ whole genome shotgun (WGS) entry which is preliminary data.</text>
</comment>
<name>A0A1C2IPU7_ACITH</name>